<evidence type="ECO:0000256" key="6">
    <source>
        <dbReference type="ARBA" id="ARBA00022918"/>
    </source>
</evidence>
<keyword evidence="6" id="KW-0695">RNA-directed DNA polymerase</keyword>
<organism evidence="8 9">
    <name type="scientific">Chelydra serpentina</name>
    <name type="common">Snapping turtle</name>
    <name type="synonym">Testudo serpentina</name>
    <dbReference type="NCBI Taxonomy" id="8475"/>
    <lineage>
        <taxon>Eukaryota</taxon>
        <taxon>Metazoa</taxon>
        <taxon>Chordata</taxon>
        <taxon>Craniata</taxon>
        <taxon>Vertebrata</taxon>
        <taxon>Euteleostomi</taxon>
        <taxon>Archelosauria</taxon>
        <taxon>Testudinata</taxon>
        <taxon>Testudines</taxon>
        <taxon>Cryptodira</taxon>
        <taxon>Durocryptodira</taxon>
        <taxon>Americhelydia</taxon>
        <taxon>Chelydroidea</taxon>
        <taxon>Chelydridae</taxon>
        <taxon>Chelydra</taxon>
    </lineage>
</organism>
<evidence type="ECO:0000256" key="4">
    <source>
        <dbReference type="ARBA" id="ARBA00022759"/>
    </source>
</evidence>
<dbReference type="PROSITE" id="PS50879">
    <property type="entry name" value="RNASE_H_1"/>
    <property type="match status" value="1"/>
</dbReference>
<dbReference type="Gene3D" id="1.10.340.70">
    <property type="match status" value="1"/>
</dbReference>
<dbReference type="GO" id="GO:0004523">
    <property type="term" value="F:RNA-DNA hybrid ribonuclease activity"/>
    <property type="evidence" value="ECO:0007669"/>
    <property type="project" value="InterPro"/>
</dbReference>
<dbReference type="SUPFAM" id="SSF53098">
    <property type="entry name" value="Ribonuclease H-like"/>
    <property type="match status" value="1"/>
</dbReference>
<dbReference type="OrthoDB" id="9216466at2759"/>
<dbReference type="InterPro" id="IPR002156">
    <property type="entry name" value="RNaseH_domain"/>
</dbReference>
<dbReference type="InterPro" id="IPR012337">
    <property type="entry name" value="RNaseH-like_sf"/>
</dbReference>
<keyword evidence="5" id="KW-0378">Hydrolase</keyword>
<evidence type="ECO:0000256" key="5">
    <source>
        <dbReference type="ARBA" id="ARBA00022801"/>
    </source>
</evidence>
<feature type="domain" description="RNase H type-1" evidence="7">
    <location>
        <begin position="29"/>
        <end position="175"/>
    </location>
</feature>
<dbReference type="CDD" id="cd09273">
    <property type="entry name" value="RNase_HI_RT_Bel"/>
    <property type="match status" value="1"/>
</dbReference>
<name>A0A8T1TG01_CHESE</name>
<dbReference type="PANTHER" id="PTHR41694">
    <property type="entry name" value="ENDOGENOUS RETROVIRUS GROUP K MEMBER POL PROTEIN"/>
    <property type="match status" value="1"/>
</dbReference>
<evidence type="ECO:0000256" key="3">
    <source>
        <dbReference type="ARBA" id="ARBA00022722"/>
    </source>
</evidence>
<keyword evidence="4" id="KW-0255">Endonuclease</keyword>
<accession>A0A8T1TG01</accession>
<sequence length="258" mass="27843">RTEQLAWTRLQVVQHQEKPRPDLSDVPIPNTELELYTDGAALVVEGQRISGFAVTTQFEVLQSAPLGPSTSAQVVELIALTRACELAAGQSVNIYTDLKYAFGVCHATGQLWAERGFITSNGTKVAHGPLILKLLEAIHLPSAVAIIHVRAHQKENDPTVCGNRLADTASKAASLQPFVAHQMALMSSPSPTPIPFIPEPSKLSQWEDIGAIKTPGGEWKLPDGRKALPRAALWPALLKLHQETHSGAKAITATVNRL</sequence>
<reference evidence="8 9" key="1">
    <citation type="journal article" date="2020" name="G3 (Bethesda)">
        <title>Draft Genome of the Common Snapping Turtle, Chelydra serpentina, a Model for Phenotypic Plasticity in Reptiles.</title>
        <authorList>
            <person name="Das D."/>
            <person name="Singh S.K."/>
            <person name="Bierstedt J."/>
            <person name="Erickson A."/>
            <person name="Galli G.L.J."/>
            <person name="Crossley D.A. 2nd"/>
            <person name="Rhen T."/>
        </authorList>
    </citation>
    <scope>NUCLEOTIDE SEQUENCE [LARGE SCALE GENOMIC DNA]</scope>
    <source>
        <strain evidence="8">KW</strain>
    </source>
</reference>
<evidence type="ECO:0000256" key="1">
    <source>
        <dbReference type="ARBA" id="ARBA00022679"/>
    </source>
</evidence>
<evidence type="ECO:0000256" key="2">
    <source>
        <dbReference type="ARBA" id="ARBA00022695"/>
    </source>
</evidence>
<dbReference type="Proteomes" id="UP000765507">
    <property type="component" value="Unassembled WGS sequence"/>
</dbReference>
<evidence type="ECO:0000313" key="8">
    <source>
        <dbReference type="EMBL" id="KAG6939987.1"/>
    </source>
</evidence>
<dbReference type="PANTHER" id="PTHR41694:SF5">
    <property type="entry name" value="RIBONUCLEASE H"/>
    <property type="match status" value="1"/>
</dbReference>
<proteinExistence type="predicted"/>
<dbReference type="EMBL" id="JAHGAV010000008">
    <property type="protein sequence ID" value="KAG6939987.1"/>
    <property type="molecule type" value="Genomic_DNA"/>
</dbReference>
<dbReference type="AlphaFoldDB" id="A0A8T1TG01"/>
<keyword evidence="1" id="KW-0808">Transferase</keyword>
<evidence type="ECO:0000313" key="9">
    <source>
        <dbReference type="Proteomes" id="UP000765507"/>
    </source>
</evidence>
<protein>
    <recommendedName>
        <fullName evidence="7">RNase H type-1 domain-containing protein</fullName>
    </recommendedName>
</protein>
<dbReference type="GO" id="GO:0003676">
    <property type="term" value="F:nucleic acid binding"/>
    <property type="evidence" value="ECO:0007669"/>
    <property type="project" value="InterPro"/>
</dbReference>
<dbReference type="Pfam" id="PF00075">
    <property type="entry name" value="RNase_H"/>
    <property type="match status" value="1"/>
</dbReference>
<keyword evidence="3" id="KW-0540">Nuclease</keyword>
<gene>
    <name evidence="8" type="ORF">G0U57_020871</name>
</gene>
<feature type="non-terminal residue" evidence="8">
    <location>
        <position position="1"/>
    </location>
</feature>
<dbReference type="GO" id="GO:0003964">
    <property type="term" value="F:RNA-directed DNA polymerase activity"/>
    <property type="evidence" value="ECO:0007669"/>
    <property type="project" value="UniProtKB-KW"/>
</dbReference>
<keyword evidence="2" id="KW-0548">Nucleotidyltransferase</keyword>
<keyword evidence="9" id="KW-1185">Reference proteome</keyword>
<comment type="caution">
    <text evidence="8">The sequence shown here is derived from an EMBL/GenBank/DDBJ whole genome shotgun (WGS) entry which is preliminary data.</text>
</comment>
<dbReference type="InterPro" id="IPR036397">
    <property type="entry name" value="RNaseH_sf"/>
</dbReference>
<evidence type="ECO:0000259" key="7">
    <source>
        <dbReference type="PROSITE" id="PS50879"/>
    </source>
</evidence>
<dbReference type="Gene3D" id="3.30.420.10">
    <property type="entry name" value="Ribonuclease H-like superfamily/Ribonuclease H"/>
    <property type="match status" value="1"/>
</dbReference>